<feature type="transmembrane region" description="Helical" evidence="8">
    <location>
        <begin position="136"/>
        <end position="158"/>
    </location>
</feature>
<feature type="transmembrane region" description="Helical" evidence="8">
    <location>
        <begin position="47"/>
        <end position="66"/>
    </location>
</feature>
<keyword evidence="7 8" id="KW-0472">Membrane</keyword>
<dbReference type="CDD" id="cd17388">
    <property type="entry name" value="MFS_TetA"/>
    <property type="match status" value="1"/>
</dbReference>
<dbReference type="InterPro" id="IPR036259">
    <property type="entry name" value="MFS_trans_sf"/>
</dbReference>
<keyword evidence="4" id="KW-0813">Transport</keyword>
<comment type="subcellular location">
    <subcellularLocation>
        <location evidence="2">Membrane</location>
        <topology evidence="2">Multi-pass membrane protein</topology>
    </subcellularLocation>
</comment>
<evidence type="ECO:0000259" key="9">
    <source>
        <dbReference type="PROSITE" id="PS50850"/>
    </source>
</evidence>
<dbReference type="Gene3D" id="1.20.1250.20">
    <property type="entry name" value="MFS general substrate transporter like domains"/>
    <property type="match status" value="1"/>
</dbReference>
<evidence type="ECO:0000256" key="6">
    <source>
        <dbReference type="ARBA" id="ARBA00022989"/>
    </source>
</evidence>
<dbReference type="InterPro" id="IPR005829">
    <property type="entry name" value="Sugar_transporter_CS"/>
</dbReference>
<proteinExistence type="inferred from homology"/>
<gene>
    <name evidence="10" type="ORF">NCG91_07570</name>
</gene>
<evidence type="ECO:0000313" key="11">
    <source>
        <dbReference type="Proteomes" id="UP001202243"/>
    </source>
</evidence>
<organism evidence="10 11">
    <name type="scientific">Janthinobacterium kumbetense</name>
    <dbReference type="NCBI Taxonomy" id="2950280"/>
    <lineage>
        <taxon>Bacteria</taxon>
        <taxon>Pseudomonadati</taxon>
        <taxon>Pseudomonadota</taxon>
        <taxon>Betaproteobacteria</taxon>
        <taxon>Burkholderiales</taxon>
        <taxon>Oxalobacteraceae</taxon>
        <taxon>Janthinobacterium</taxon>
    </lineage>
</organism>
<feature type="transmembrane region" description="Helical" evidence="8">
    <location>
        <begin position="339"/>
        <end position="365"/>
    </location>
</feature>
<feature type="transmembrane region" description="Helical" evidence="8">
    <location>
        <begin position="306"/>
        <end position="327"/>
    </location>
</feature>
<protein>
    <submittedName>
        <fullName evidence="10">TCR/Tet family MFS transporter</fullName>
    </submittedName>
</protein>
<sequence>MKKSLPVAALPVIFATVVLDAVGIGLVFPILPALLRDVTHADNVAPYIGIMTALYALMQFIFAPVLGALSDRLGRRPVLLLSLAGAAVNYLFLAFAPSLWMLLLGRAIAGLTSANVSVATAYITDISAENQRARRFGLLNAMFGAGFIIGPVLGGALGDYGLRLPFMAAAVLNAGNLLLAWLSLPESRTPTRGKIDLAALHPLRPLRWVFSEKSLLPITVIFFTFSAAGEVYGVCWALWGHDAFAWNGLWIGLSLGAFGVCQALAQAFLPGPAVKLLGERATILTGVACACVALLVMAFATRSWMIFAIMPVFALGGIGAPALQSLATRQVAEDRQGQFQGVLASAVSLASVLCPLVFSSIYFGVRAHWPGAVWLSVIVVYAALVPLVLGLRLQKPAQALAG</sequence>
<dbReference type="RefSeq" id="WP_251349258.1">
    <property type="nucleotide sequence ID" value="NZ_JAMQGR010000002.1"/>
</dbReference>
<feature type="transmembrane region" description="Helical" evidence="8">
    <location>
        <begin position="281"/>
        <end position="300"/>
    </location>
</feature>
<feature type="domain" description="Major facilitator superfamily (MFS) profile" evidence="9">
    <location>
        <begin position="9"/>
        <end position="394"/>
    </location>
</feature>
<feature type="transmembrane region" description="Helical" evidence="8">
    <location>
        <begin position="12"/>
        <end position="35"/>
    </location>
</feature>
<evidence type="ECO:0000256" key="7">
    <source>
        <dbReference type="ARBA" id="ARBA00023136"/>
    </source>
</evidence>
<evidence type="ECO:0000256" key="3">
    <source>
        <dbReference type="ARBA" id="ARBA00007520"/>
    </source>
</evidence>
<dbReference type="InterPro" id="IPR020846">
    <property type="entry name" value="MFS_dom"/>
</dbReference>
<keyword evidence="5 8" id="KW-0812">Transmembrane</keyword>
<feature type="transmembrane region" description="Helical" evidence="8">
    <location>
        <begin position="78"/>
        <end position="97"/>
    </location>
</feature>
<evidence type="ECO:0000256" key="2">
    <source>
        <dbReference type="ARBA" id="ARBA00004141"/>
    </source>
</evidence>
<dbReference type="PROSITE" id="PS50850">
    <property type="entry name" value="MFS"/>
    <property type="match status" value="1"/>
</dbReference>
<feature type="transmembrane region" description="Helical" evidence="8">
    <location>
        <begin position="214"/>
        <end position="239"/>
    </location>
</feature>
<feature type="transmembrane region" description="Helical" evidence="8">
    <location>
        <begin position="371"/>
        <end position="391"/>
    </location>
</feature>
<keyword evidence="11" id="KW-1185">Reference proteome</keyword>
<dbReference type="Pfam" id="PF07690">
    <property type="entry name" value="MFS_1"/>
    <property type="match status" value="2"/>
</dbReference>
<evidence type="ECO:0000256" key="4">
    <source>
        <dbReference type="ARBA" id="ARBA00022448"/>
    </source>
</evidence>
<dbReference type="SUPFAM" id="SSF103473">
    <property type="entry name" value="MFS general substrate transporter"/>
    <property type="match status" value="1"/>
</dbReference>
<evidence type="ECO:0000256" key="1">
    <source>
        <dbReference type="ARBA" id="ARBA00003279"/>
    </source>
</evidence>
<dbReference type="EMBL" id="JAMQGR010000002">
    <property type="protein sequence ID" value="MCM2565455.1"/>
    <property type="molecule type" value="Genomic_DNA"/>
</dbReference>
<comment type="function">
    <text evidence="1">Resistance to tetracycline by an active tetracycline efflux. This is an energy-dependent process that decreases the accumulation of the antibiotic in whole cells. This protein functions as a metal-tetracycline/H(+) antiporter.</text>
</comment>
<dbReference type="PROSITE" id="PS00216">
    <property type="entry name" value="SUGAR_TRANSPORT_1"/>
    <property type="match status" value="1"/>
</dbReference>
<dbReference type="PRINTS" id="PR01035">
    <property type="entry name" value="TCRTETA"/>
</dbReference>
<dbReference type="PANTHER" id="PTHR23504:SF15">
    <property type="entry name" value="MAJOR FACILITATOR SUPERFAMILY (MFS) PROFILE DOMAIN-CONTAINING PROTEIN"/>
    <property type="match status" value="1"/>
</dbReference>
<dbReference type="InterPro" id="IPR011701">
    <property type="entry name" value="MFS"/>
</dbReference>
<name>A0ABT0WN40_9BURK</name>
<feature type="transmembrane region" description="Helical" evidence="8">
    <location>
        <begin position="103"/>
        <end position="124"/>
    </location>
</feature>
<keyword evidence="6 8" id="KW-1133">Transmembrane helix</keyword>
<comment type="similarity">
    <text evidence="3">Belongs to the major facilitator superfamily. TCR/Tet family.</text>
</comment>
<feature type="transmembrane region" description="Helical" evidence="8">
    <location>
        <begin position="245"/>
        <end position="269"/>
    </location>
</feature>
<evidence type="ECO:0000256" key="8">
    <source>
        <dbReference type="SAM" id="Phobius"/>
    </source>
</evidence>
<accession>A0ABT0WN40</accession>
<dbReference type="PANTHER" id="PTHR23504">
    <property type="entry name" value="MAJOR FACILITATOR SUPERFAMILY DOMAIN-CONTAINING PROTEIN 10"/>
    <property type="match status" value="1"/>
</dbReference>
<reference evidence="10 11" key="1">
    <citation type="submission" date="2022-06" db="EMBL/GenBank/DDBJ databases">
        <title>Janthinobacterium kumbetensis sp. nov., isolated from spring water in Turkey.</title>
        <authorList>
            <person name="Inan Bektas K."/>
            <person name="Belduz A.A."/>
            <person name="Canakci S."/>
            <person name="Nalcaoglu A."/>
            <person name="Ceylan E."/>
            <person name="Kati H."/>
        </authorList>
    </citation>
    <scope>NUCLEOTIDE SEQUENCE [LARGE SCALE GENOMIC DNA]</scope>
    <source>
        <strain evidence="10 11">GK</strain>
    </source>
</reference>
<dbReference type="InterPro" id="IPR001958">
    <property type="entry name" value="Tet-R_TetA/multi-R_MdtG-like"/>
</dbReference>
<dbReference type="Proteomes" id="UP001202243">
    <property type="component" value="Unassembled WGS sequence"/>
</dbReference>
<comment type="caution">
    <text evidence="10">The sequence shown here is derived from an EMBL/GenBank/DDBJ whole genome shotgun (WGS) entry which is preliminary data.</text>
</comment>
<evidence type="ECO:0000256" key="5">
    <source>
        <dbReference type="ARBA" id="ARBA00022692"/>
    </source>
</evidence>
<evidence type="ECO:0000313" key="10">
    <source>
        <dbReference type="EMBL" id="MCM2565455.1"/>
    </source>
</evidence>